<comment type="caution">
    <text evidence="1">The sequence shown here is derived from an EMBL/GenBank/DDBJ whole genome shotgun (WGS) entry which is preliminary data.</text>
</comment>
<dbReference type="EMBL" id="CM035420">
    <property type="protein sequence ID" value="KAH7404488.1"/>
    <property type="molecule type" value="Genomic_DNA"/>
</dbReference>
<evidence type="ECO:0000313" key="2">
    <source>
        <dbReference type="Proteomes" id="UP000825935"/>
    </source>
</evidence>
<dbReference type="Proteomes" id="UP000825935">
    <property type="component" value="Chromosome 15"/>
</dbReference>
<keyword evidence="2" id="KW-1185">Reference proteome</keyword>
<organism evidence="1 2">
    <name type="scientific">Ceratopteris richardii</name>
    <name type="common">Triangle waterfern</name>
    <dbReference type="NCBI Taxonomy" id="49495"/>
    <lineage>
        <taxon>Eukaryota</taxon>
        <taxon>Viridiplantae</taxon>
        <taxon>Streptophyta</taxon>
        <taxon>Embryophyta</taxon>
        <taxon>Tracheophyta</taxon>
        <taxon>Polypodiopsida</taxon>
        <taxon>Polypodiidae</taxon>
        <taxon>Polypodiales</taxon>
        <taxon>Pteridineae</taxon>
        <taxon>Pteridaceae</taxon>
        <taxon>Parkerioideae</taxon>
        <taxon>Ceratopteris</taxon>
    </lineage>
</organism>
<name>A0A8T2T6S6_CERRI</name>
<dbReference type="AlphaFoldDB" id="A0A8T2T6S6"/>
<accession>A0A8T2T6S6</accession>
<sequence>MIMQSNIFSNCMESNVGMCIVCQSSGKSGDPCVECIWSHLERKSDGPRCLFSFWLSDSLGSPFCTLSVCCPRLHALYTKVAIKMQMIHRGILIDADDTSKNIA</sequence>
<evidence type="ECO:0000313" key="1">
    <source>
        <dbReference type="EMBL" id="KAH7404488.1"/>
    </source>
</evidence>
<gene>
    <name evidence="1" type="ORF">KP509_15G028400</name>
</gene>
<proteinExistence type="predicted"/>
<protein>
    <submittedName>
        <fullName evidence="1">Uncharacterized protein</fullName>
    </submittedName>
</protein>
<reference evidence="1" key="1">
    <citation type="submission" date="2021-08" db="EMBL/GenBank/DDBJ databases">
        <title>WGS assembly of Ceratopteris richardii.</title>
        <authorList>
            <person name="Marchant D.B."/>
            <person name="Chen G."/>
            <person name="Jenkins J."/>
            <person name="Shu S."/>
            <person name="Leebens-Mack J."/>
            <person name="Grimwood J."/>
            <person name="Schmutz J."/>
            <person name="Soltis P."/>
            <person name="Soltis D."/>
            <person name="Chen Z.-H."/>
        </authorList>
    </citation>
    <scope>NUCLEOTIDE SEQUENCE</scope>
    <source>
        <strain evidence="1">Whitten #5841</strain>
        <tissue evidence="1">Leaf</tissue>
    </source>
</reference>